<reference evidence="2" key="1">
    <citation type="journal article" date="2015" name="Nature">
        <title>Complex archaea that bridge the gap between prokaryotes and eukaryotes.</title>
        <authorList>
            <person name="Spang A."/>
            <person name="Saw J.H."/>
            <person name="Jorgensen S.L."/>
            <person name="Zaremba-Niedzwiedzka K."/>
            <person name="Martijn J."/>
            <person name="Lind A.E."/>
            <person name="van Eijk R."/>
            <person name="Schleper C."/>
            <person name="Guy L."/>
            <person name="Ettema T.J."/>
        </authorList>
    </citation>
    <scope>NUCLEOTIDE SEQUENCE</scope>
</reference>
<accession>A0A0F9LEF2</accession>
<proteinExistence type="predicted"/>
<protein>
    <submittedName>
        <fullName evidence="2">Uncharacterized protein</fullName>
    </submittedName>
</protein>
<gene>
    <name evidence="2" type="ORF">LCGC14_1591000</name>
</gene>
<evidence type="ECO:0000313" key="2">
    <source>
        <dbReference type="EMBL" id="KKM25830.1"/>
    </source>
</evidence>
<name>A0A0F9LEF2_9ZZZZ</name>
<keyword evidence="1" id="KW-0472">Membrane</keyword>
<dbReference type="AlphaFoldDB" id="A0A0F9LEF2"/>
<keyword evidence="1" id="KW-1133">Transmembrane helix</keyword>
<feature type="transmembrane region" description="Helical" evidence="1">
    <location>
        <begin position="21"/>
        <end position="39"/>
    </location>
</feature>
<dbReference type="EMBL" id="LAZR01012630">
    <property type="protein sequence ID" value="KKM25830.1"/>
    <property type="molecule type" value="Genomic_DNA"/>
</dbReference>
<keyword evidence="1" id="KW-0812">Transmembrane</keyword>
<feature type="transmembrane region" description="Helical" evidence="1">
    <location>
        <begin position="99"/>
        <end position="117"/>
    </location>
</feature>
<organism evidence="2">
    <name type="scientific">marine sediment metagenome</name>
    <dbReference type="NCBI Taxonomy" id="412755"/>
    <lineage>
        <taxon>unclassified sequences</taxon>
        <taxon>metagenomes</taxon>
        <taxon>ecological metagenomes</taxon>
    </lineage>
</organism>
<comment type="caution">
    <text evidence="2">The sequence shown here is derived from an EMBL/GenBank/DDBJ whole genome shotgun (WGS) entry which is preliminary data.</text>
</comment>
<feature type="transmembrane region" description="Helical" evidence="1">
    <location>
        <begin position="45"/>
        <end position="63"/>
    </location>
</feature>
<evidence type="ECO:0000256" key="1">
    <source>
        <dbReference type="SAM" id="Phobius"/>
    </source>
</evidence>
<feature type="transmembrane region" description="Helical" evidence="1">
    <location>
        <begin position="75"/>
        <end position="93"/>
    </location>
</feature>
<sequence>MFRALIKFHKGMMRMPIPWRLWLMLLVAVNLVLPLLLIGHIEAQLVVAVFFVSMALMVALTMAAGFTRLMGLGHIIWIGLLGFLVLRLGQIPADDLFGVWIRVLIALNAISLVIDAIDVVRYIGGDRAETVKGL</sequence>